<evidence type="ECO:0000313" key="1">
    <source>
        <dbReference type="EMBL" id="KAJ0095149.1"/>
    </source>
</evidence>
<gene>
    <name evidence="1" type="ORF">Patl1_17045</name>
</gene>
<reference evidence="2" key="1">
    <citation type="journal article" date="2023" name="G3 (Bethesda)">
        <title>Genome assembly and association tests identify interacting loci associated with vigor, precocity, and sex in interspecific pistachio rootstocks.</title>
        <authorList>
            <person name="Palmer W."/>
            <person name="Jacygrad E."/>
            <person name="Sagayaradj S."/>
            <person name="Cavanaugh K."/>
            <person name="Han R."/>
            <person name="Bertier L."/>
            <person name="Beede B."/>
            <person name="Kafkas S."/>
            <person name="Golino D."/>
            <person name="Preece J."/>
            <person name="Michelmore R."/>
        </authorList>
    </citation>
    <scope>NUCLEOTIDE SEQUENCE [LARGE SCALE GENOMIC DNA]</scope>
</reference>
<organism evidence="1 2">
    <name type="scientific">Pistacia atlantica</name>
    <dbReference type="NCBI Taxonomy" id="434234"/>
    <lineage>
        <taxon>Eukaryota</taxon>
        <taxon>Viridiplantae</taxon>
        <taxon>Streptophyta</taxon>
        <taxon>Embryophyta</taxon>
        <taxon>Tracheophyta</taxon>
        <taxon>Spermatophyta</taxon>
        <taxon>Magnoliopsida</taxon>
        <taxon>eudicotyledons</taxon>
        <taxon>Gunneridae</taxon>
        <taxon>Pentapetalae</taxon>
        <taxon>rosids</taxon>
        <taxon>malvids</taxon>
        <taxon>Sapindales</taxon>
        <taxon>Anacardiaceae</taxon>
        <taxon>Pistacia</taxon>
    </lineage>
</organism>
<sequence>MKSTSSSEARKESSQVSSRYSQTGSDIKNQRRRNSSSSKVGSGSGAKPARDVDAQRATCSSTLKDSDFPDYLMLSPGATEAEGTSAVKVCPYTYCSLNGHHHTPSPPLKCFLSARRRLLKTQKSMKLEALSLRRVKPIGCDGAKVEHNNDKQVAESLSDGSPRSEIDSNEVDAKVDTDFCQLEDLAEDSVSTQDMVDEILPEKSEEQLSEGEGESDSMNVADNQNFAEKEEDEVEKLKIPSSTASDEQSDSKMPKISLAESGSVETEKMEVEDSIQAGIEETVLLTENKTNAELENTPFLSESKSKSNPEPPSASSNQKWTIGSKRTITDEEELRGFNPREPNYLPLVPDPDAEKVDLRHQEEDERKNSEEWMVDYALRQAVTKLAPARKKKVALLVEAFETVSPTPQWKTHRRHSSTAFAPARPIQACR</sequence>
<proteinExistence type="predicted"/>
<protein>
    <submittedName>
        <fullName evidence="1">Uncharacterized protein</fullName>
    </submittedName>
</protein>
<keyword evidence="2" id="KW-1185">Reference proteome</keyword>
<dbReference type="EMBL" id="CM047902">
    <property type="protein sequence ID" value="KAJ0095149.1"/>
    <property type="molecule type" value="Genomic_DNA"/>
</dbReference>
<evidence type="ECO:0000313" key="2">
    <source>
        <dbReference type="Proteomes" id="UP001164250"/>
    </source>
</evidence>
<comment type="caution">
    <text evidence="1">The sequence shown here is derived from an EMBL/GenBank/DDBJ whole genome shotgun (WGS) entry which is preliminary data.</text>
</comment>
<dbReference type="Proteomes" id="UP001164250">
    <property type="component" value="Chromosome 6"/>
</dbReference>
<name>A0ACC1B8D9_9ROSI</name>
<accession>A0ACC1B8D9</accession>